<name>A0ABY5SFI2_9BACL</name>
<reference evidence="4" key="1">
    <citation type="submission" date="2022-01" db="EMBL/GenBank/DDBJ databases">
        <title>Paenibacillus spongiae sp. nov., isolated from marine sponge.</title>
        <authorList>
            <person name="Li Z."/>
            <person name="Zhang M."/>
        </authorList>
    </citation>
    <scope>NUCLEOTIDE SEQUENCE</scope>
    <source>
        <strain evidence="4">PHS-Z3</strain>
    </source>
</reference>
<dbReference type="Gene3D" id="2.60.40.680">
    <property type="match status" value="1"/>
</dbReference>
<proteinExistence type="predicted"/>
<dbReference type="InterPro" id="IPR008965">
    <property type="entry name" value="CBM2/CBM3_carb-bd_dom_sf"/>
</dbReference>
<protein>
    <submittedName>
        <fullName evidence="4">Cohesin domain-containing protein</fullName>
    </submittedName>
</protein>
<feature type="compositionally biased region" description="Polar residues" evidence="1">
    <location>
        <begin position="840"/>
        <end position="853"/>
    </location>
</feature>
<keyword evidence="5" id="KW-1185">Reference proteome</keyword>
<dbReference type="SUPFAM" id="SSF49384">
    <property type="entry name" value="Carbohydrate-binding domain"/>
    <property type="match status" value="1"/>
</dbReference>
<dbReference type="CDD" id="cd14254">
    <property type="entry name" value="Dockerin_II"/>
    <property type="match status" value="1"/>
</dbReference>
<accession>A0ABY5SFI2</accession>
<evidence type="ECO:0000256" key="2">
    <source>
        <dbReference type="SAM" id="SignalP"/>
    </source>
</evidence>
<dbReference type="RefSeq" id="WP_258388782.1">
    <property type="nucleotide sequence ID" value="NZ_CP091430.1"/>
</dbReference>
<dbReference type="Proteomes" id="UP001057877">
    <property type="component" value="Chromosome"/>
</dbReference>
<keyword evidence="2" id="KW-0732">Signal</keyword>
<feature type="domain" description="Cohesin" evidence="3">
    <location>
        <begin position="729"/>
        <end position="844"/>
    </location>
</feature>
<feature type="signal peptide" evidence="2">
    <location>
        <begin position="1"/>
        <end position="27"/>
    </location>
</feature>
<evidence type="ECO:0000313" key="5">
    <source>
        <dbReference type="Proteomes" id="UP001057877"/>
    </source>
</evidence>
<organism evidence="4 5">
    <name type="scientific">Paenibacillus spongiae</name>
    <dbReference type="NCBI Taxonomy" id="2909671"/>
    <lineage>
        <taxon>Bacteria</taxon>
        <taxon>Bacillati</taxon>
        <taxon>Bacillota</taxon>
        <taxon>Bacilli</taxon>
        <taxon>Bacillales</taxon>
        <taxon>Paenibacillaceae</taxon>
        <taxon>Paenibacillus</taxon>
    </lineage>
</organism>
<feature type="chain" id="PRO_5046879861" evidence="2">
    <location>
        <begin position="28"/>
        <end position="919"/>
    </location>
</feature>
<dbReference type="EMBL" id="CP091430">
    <property type="protein sequence ID" value="UVI32732.1"/>
    <property type="molecule type" value="Genomic_DNA"/>
</dbReference>
<dbReference type="Gene3D" id="3.20.20.80">
    <property type="entry name" value="Glycosidases"/>
    <property type="match status" value="1"/>
</dbReference>
<dbReference type="InterPro" id="IPR002102">
    <property type="entry name" value="Cohesin_dom"/>
</dbReference>
<dbReference type="Gene3D" id="1.10.1330.10">
    <property type="entry name" value="Dockerin domain"/>
    <property type="match status" value="1"/>
</dbReference>
<dbReference type="InterPro" id="IPR036439">
    <property type="entry name" value="Dockerin_dom_sf"/>
</dbReference>
<evidence type="ECO:0000313" key="4">
    <source>
        <dbReference type="EMBL" id="UVI32732.1"/>
    </source>
</evidence>
<feature type="region of interest" description="Disordered" evidence="1">
    <location>
        <begin position="883"/>
        <end position="919"/>
    </location>
</feature>
<gene>
    <name evidence="4" type="ORF">L1F29_13285</name>
</gene>
<evidence type="ECO:0000256" key="1">
    <source>
        <dbReference type="SAM" id="MobiDB-lite"/>
    </source>
</evidence>
<evidence type="ECO:0000259" key="3">
    <source>
        <dbReference type="Pfam" id="PF00963"/>
    </source>
</evidence>
<feature type="region of interest" description="Disordered" evidence="1">
    <location>
        <begin position="840"/>
        <end position="867"/>
    </location>
</feature>
<feature type="compositionally biased region" description="Basic and acidic residues" evidence="1">
    <location>
        <begin position="888"/>
        <end position="919"/>
    </location>
</feature>
<dbReference type="InterPro" id="IPR018247">
    <property type="entry name" value="EF_Hand_1_Ca_BS"/>
</dbReference>
<sequence>MLRRKLAVSFISISLLLSSLTGAVALAGEPDVRSAADTFPIGIFWPPGPQETSFGKYEEIKDMNANFIVAGNGLVDPGGIDPALVQADANGLSMLVGDWNLSWRSDFVKQPDTDSFIPISNHDTIGQTFTSPSGTGYYLGYVALTIEPEASPASGTLTLKLYDNAAKTTQLGSAQIPVPTASSRAVFGFGIPAAGNQSYYMEVTESPGGTYGNVAIQSSDVYSGGEMYTGGAALAKDLAFEIHFEQFAYNDGRRPSDATLDAIAAHYSAKPAVLGYSLYDEPSADKMARLEEISRRLRVNDPNRISFVNLLPNYASYTQLFGTTPNDGNWVTASNTMGQTFKTGVNESYISTIQLWIDPVQWTTDEQLTLTLWDSPAKTAAVATTTMSGTGYSWPQFTLNTPVTPDTSYYMELTHAGGGDGSVGWVVHSGIGNKAFYNGTAYINGSSIQADLWYTINQNLQAGTYEDYVYRWVRSNPDVLVYDHYPFRVNNGFSSGYYENMEVVRRQSLAGDVDFWTYIQSVGIDNYLRPPTKADLNYHIYTSLAYGAKGYIYFTYTTPQNQGAEQFSQGLILPDGTKNISYDWAKDINAEVLNLGPTLLKLTSQDVYHAETDVLPAGTTALPSAFFWQPSGTDERMPMIVSSFLDENGRQYVMVVNKDLEQSHSQSFTLSNGAQTVTEVSKASGLETATDYDTATGTLSSGFAPGEGRLYALDFTPVSSGPEALLTGTAPVQAGKKFTLAYELNSLSEDIFAQDVKLHYDPSAAQFVSAKPAADGVKLVRTVKEPGGKLRFILASEGANHPVTGQAAILNLTFKAKNSLSSSADSVSLSSAVLGSAQGTEIQAAKSSPSAQDSAERHRNSDADINQDGIVSVGDLAMAAANYGKSKRSSDWEQVKRADVRSNGKIDEKDLEDIAKSMG</sequence>
<dbReference type="CDD" id="cd08547">
    <property type="entry name" value="Type_II_cohesin"/>
    <property type="match status" value="1"/>
</dbReference>
<dbReference type="Pfam" id="PF00963">
    <property type="entry name" value="Cohesin"/>
    <property type="match status" value="1"/>
</dbReference>
<dbReference type="PROSITE" id="PS00018">
    <property type="entry name" value="EF_HAND_1"/>
    <property type="match status" value="1"/>
</dbReference>